<organism evidence="8 9">
    <name type="scientific">Pythium oligandrum</name>
    <name type="common">Mycoparasitic fungus</name>
    <dbReference type="NCBI Taxonomy" id="41045"/>
    <lineage>
        <taxon>Eukaryota</taxon>
        <taxon>Sar</taxon>
        <taxon>Stramenopiles</taxon>
        <taxon>Oomycota</taxon>
        <taxon>Peronosporomycetes</taxon>
        <taxon>Pythiales</taxon>
        <taxon>Pythiaceae</taxon>
        <taxon>Pythium</taxon>
    </lineage>
</organism>
<gene>
    <name evidence="8" type="ORF">Poli38472_013701</name>
</gene>
<dbReference type="AlphaFoldDB" id="A0A8K1CET4"/>
<evidence type="ECO:0000256" key="5">
    <source>
        <dbReference type="ARBA" id="ARBA00023098"/>
    </source>
</evidence>
<dbReference type="GO" id="GO:0016787">
    <property type="term" value="F:hydrolase activity"/>
    <property type="evidence" value="ECO:0007669"/>
    <property type="project" value="UniProtKB-KW"/>
</dbReference>
<keyword evidence="2" id="KW-0964">Secreted</keyword>
<evidence type="ECO:0000313" key="9">
    <source>
        <dbReference type="Proteomes" id="UP000794436"/>
    </source>
</evidence>
<feature type="domain" description="Lipase-like C-terminal" evidence="7">
    <location>
        <begin position="27"/>
        <end position="389"/>
    </location>
</feature>
<accession>A0A8K1CET4</accession>
<keyword evidence="3 6" id="KW-0732">Signal</keyword>
<dbReference type="Gene3D" id="3.40.50.1820">
    <property type="entry name" value="alpha/beta hydrolase"/>
    <property type="match status" value="1"/>
</dbReference>
<dbReference type="OrthoDB" id="206848at2759"/>
<dbReference type="GO" id="GO:0006629">
    <property type="term" value="P:lipid metabolic process"/>
    <property type="evidence" value="ECO:0007669"/>
    <property type="project" value="UniProtKB-KW"/>
</dbReference>
<evidence type="ECO:0000256" key="1">
    <source>
        <dbReference type="ARBA" id="ARBA00004613"/>
    </source>
</evidence>
<evidence type="ECO:0000256" key="4">
    <source>
        <dbReference type="ARBA" id="ARBA00022801"/>
    </source>
</evidence>
<evidence type="ECO:0000259" key="7">
    <source>
        <dbReference type="Pfam" id="PF24708"/>
    </source>
</evidence>
<keyword evidence="4" id="KW-0378">Hydrolase</keyword>
<feature type="chain" id="PRO_5035468181" description="Lipase-like C-terminal domain-containing protein" evidence="6">
    <location>
        <begin position="26"/>
        <end position="467"/>
    </location>
</feature>
<dbReference type="SUPFAM" id="SSF53474">
    <property type="entry name" value="alpha/beta-Hydrolases"/>
    <property type="match status" value="1"/>
</dbReference>
<dbReference type="Proteomes" id="UP000794436">
    <property type="component" value="Unassembled WGS sequence"/>
</dbReference>
<dbReference type="PANTHER" id="PTHR34043:SF3">
    <property type="entry name" value="ALPHA_BETA-HYDROLASES SUPERFAMILY PROTEIN"/>
    <property type="match status" value="1"/>
</dbReference>
<proteinExistence type="predicted"/>
<keyword evidence="9" id="KW-1185">Reference proteome</keyword>
<evidence type="ECO:0000256" key="3">
    <source>
        <dbReference type="ARBA" id="ARBA00022729"/>
    </source>
</evidence>
<sequence length="467" mass="51073">MTKLFTSFVAALALVFVVGSSLVSAANKYPIVLVHGCGGWGPGDFFNIPYWGSLQGDFISKLKAEGHEVYAVGVGKFSSDWDRAVEVYTQLKGGRVDYGANHSATYGHARYGRTYPGMFPKWGEVVDGQIQKVHLIGHSQGGTTIRMLAQLLNTGTKGAPVEEDPNGHPLWAGGKDWVHSITGLSAPFQGSTLTEYMSKAIDGIETFVATLAAIYGIVGDLNATFYDPVMDQWGIAKKQPNESFIDYFKRLPTSKLYEPGFWDNAASSLSIAGAKEQNGWVKTLPQVYHYTYVSESTFNFRDFKLRKIALPNPTVTNPVMLPLATMLGSRDTVKRGFSEDWLPNDGFVPKISQLGDGVAPVVKFDGKSVRGQWVRFDTMTMDHWGAIGANPFQKVYSMYSAHAKLLADLPSHEKPNGRMLSDDSNAGNVTESDVDVHEAPSDIIQAIIDAQKELLPPADLPPEVQDP</sequence>
<dbReference type="InterPro" id="IPR029058">
    <property type="entry name" value="AB_hydrolase_fold"/>
</dbReference>
<dbReference type="InterPro" id="IPR056304">
    <property type="entry name" value="Lip-like_C"/>
</dbReference>
<dbReference type="GO" id="GO:0005576">
    <property type="term" value="C:extracellular region"/>
    <property type="evidence" value="ECO:0007669"/>
    <property type="project" value="UniProtKB-SubCell"/>
</dbReference>
<comment type="caution">
    <text evidence="8">The sequence shown here is derived from an EMBL/GenBank/DDBJ whole genome shotgun (WGS) entry which is preliminary data.</text>
</comment>
<evidence type="ECO:0000256" key="6">
    <source>
        <dbReference type="SAM" id="SignalP"/>
    </source>
</evidence>
<name>A0A8K1CET4_PYTOL</name>
<dbReference type="PANTHER" id="PTHR34043">
    <property type="entry name" value="ALPHA/BETA-HYDROLASES SUPERFAMILY PROTEIN"/>
    <property type="match status" value="1"/>
</dbReference>
<dbReference type="Pfam" id="PF24708">
    <property type="entry name" value="Lip_C"/>
    <property type="match status" value="1"/>
</dbReference>
<feature type="signal peptide" evidence="6">
    <location>
        <begin position="1"/>
        <end position="25"/>
    </location>
</feature>
<dbReference type="EMBL" id="SPLM01000077">
    <property type="protein sequence ID" value="TMW61238.1"/>
    <property type="molecule type" value="Genomic_DNA"/>
</dbReference>
<reference evidence="8" key="1">
    <citation type="submission" date="2019-03" db="EMBL/GenBank/DDBJ databases">
        <title>Long read genome sequence of the mycoparasitic Pythium oligandrum ATCC 38472 isolated from sugarbeet rhizosphere.</title>
        <authorList>
            <person name="Gaulin E."/>
        </authorList>
    </citation>
    <scope>NUCLEOTIDE SEQUENCE</scope>
    <source>
        <strain evidence="8">ATCC 38472_TT</strain>
    </source>
</reference>
<evidence type="ECO:0000313" key="8">
    <source>
        <dbReference type="EMBL" id="TMW61238.1"/>
    </source>
</evidence>
<comment type="subcellular location">
    <subcellularLocation>
        <location evidence="1">Secreted</location>
    </subcellularLocation>
</comment>
<evidence type="ECO:0000256" key="2">
    <source>
        <dbReference type="ARBA" id="ARBA00022525"/>
    </source>
</evidence>
<protein>
    <recommendedName>
        <fullName evidence="7">Lipase-like C-terminal domain-containing protein</fullName>
    </recommendedName>
</protein>
<keyword evidence="5" id="KW-0443">Lipid metabolism</keyword>